<dbReference type="EMBL" id="MFBA01000034">
    <property type="protein sequence ID" value="OGD85186.1"/>
    <property type="molecule type" value="Genomic_DNA"/>
</dbReference>
<protein>
    <submittedName>
        <fullName evidence="1">Uncharacterized protein</fullName>
    </submittedName>
</protein>
<dbReference type="Proteomes" id="UP000177069">
    <property type="component" value="Unassembled WGS sequence"/>
</dbReference>
<comment type="caution">
    <text evidence="1">The sequence shown here is derived from an EMBL/GenBank/DDBJ whole genome shotgun (WGS) entry which is preliminary data.</text>
</comment>
<name>A0A1F5G003_9BACT</name>
<organism evidence="1 2">
    <name type="scientific">Candidatus Curtissbacteria bacterium RIFCSPHIGHO2_01_FULL_41_13</name>
    <dbReference type="NCBI Taxonomy" id="1797745"/>
    <lineage>
        <taxon>Bacteria</taxon>
        <taxon>Candidatus Curtissiibacteriota</taxon>
    </lineage>
</organism>
<dbReference type="AlphaFoldDB" id="A0A1F5G003"/>
<accession>A0A1F5G003</accession>
<proteinExistence type="predicted"/>
<gene>
    <name evidence="1" type="ORF">A2696_01665</name>
</gene>
<evidence type="ECO:0000313" key="1">
    <source>
        <dbReference type="EMBL" id="OGD85186.1"/>
    </source>
</evidence>
<evidence type="ECO:0000313" key="2">
    <source>
        <dbReference type="Proteomes" id="UP000177069"/>
    </source>
</evidence>
<sequence>MWKQKDSLPCLPLEAKFDLAKWGAESKGQRHSPKYGGRSQRLIQNAKIKIQNFRAKFKINS</sequence>
<reference evidence="1 2" key="1">
    <citation type="journal article" date="2016" name="Nat. Commun.">
        <title>Thousands of microbial genomes shed light on interconnected biogeochemical processes in an aquifer system.</title>
        <authorList>
            <person name="Anantharaman K."/>
            <person name="Brown C.T."/>
            <person name="Hug L.A."/>
            <person name="Sharon I."/>
            <person name="Castelle C.J."/>
            <person name="Probst A.J."/>
            <person name="Thomas B.C."/>
            <person name="Singh A."/>
            <person name="Wilkins M.J."/>
            <person name="Karaoz U."/>
            <person name="Brodie E.L."/>
            <person name="Williams K.H."/>
            <person name="Hubbard S.S."/>
            <person name="Banfield J.F."/>
        </authorList>
    </citation>
    <scope>NUCLEOTIDE SEQUENCE [LARGE SCALE GENOMIC DNA]</scope>
</reference>